<evidence type="ECO:0000313" key="1">
    <source>
        <dbReference type="EMBL" id="KAK3737208.1"/>
    </source>
</evidence>
<sequence>MRKGNEVLEISKRSPWLTFSNIDRCRNITLLDLYSYDNPPGIHPAHLGIVTIKVRSGQQQLVDMRARGQVITLRHTQITLRLPEYPLTSNNTSLRPGPGTKQGA</sequence>
<accession>A0AAE0YAK6</accession>
<reference evidence="1" key="1">
    <citation type="journal article" date="2023" name="G3 (Bethesda)">
        <title>A reference genome for the long-term kleptoplast-retaining sea slug Elysia crispata morphotype clarki.</title>
        <authorList>
            <person name="Eastman K.E."/>
            <person name="Pendleton A.L."/>
            <person name="Shaikh M.A."/>
            <person name="Suttiyut T."/>
            <person name="Ogas R."/>
            <person name="Tomko P."/>
            <person name="Gavelis G."/>
            <person name="Widhalm J.R."/>
            <person name="Wisecaver J.H."/>
        </authorList>
    </citation>
    <scope>NUCLEOTIDE SEQUENCE</scope>
    <source>
        <strain evidence="1">ECLA1</strain>
    </source>
</reference>
<dbReference type="AlphaFoldDB" id="A0AAE0YAK6"/>
<comment type="caution">
    <text evidence="1">The sequence shown here is derived from an EMBL/GenBank/DDBJ whole genome shotgun (WGS) entry which is preliminary data.</text>
</comment>
<name>A0AAE0YAK6_9GAST</name>
<dbReference type="Proteomes" id="UP001283361">
    <property type="component" value="Unassembled WGS sequence"/>
</dbReference>
<organism evidence="1 2">
    <name type="scientific">Elysia crispata</name>
    <name type="common">lettuce slug</name>
    <dbReference type="NCBI Taxonomy" id="231223"/>
    <lineage>
        <taxon>Eukaryota</taxon>
        <taxon>Metazoa</taxon>
        <taxon>Spiralia</taxon>
        <taxon>Lophotrochozoa</taxon>
        <taxon>Mollusca</taxon>
        <taxon>Gastropoda</taxon>
        <taxon>Heterobranchia</taxon>
        <taxon>Euthyneura</taxon>
        <taxon>Panpulmonata</taxon>
        <taxon>Sacoglossa</taxon>
        <taxon>Placobranchoidea</taxon>
        <taxon>Plakobranchidae</taxon>
        <taxon>Elysia</taxon>
    </lineage>
</organism>
<dbReference type="EMBL" id="JAWDGP010006665">
    <property type="protein sequence ID" value="KAK3737208.1"/>
    <property type="molecule type" value="Genomic_DNA"/>
</dbReference>
<keyword evidence="2" id="KW-1185">Reference proteome</keyword>
<protein>
    <submittedName>
        <fullName evidence="1">Uncharacterized protein</fullName>
    </submittedName>
</protein>
<gene>
    <name evidence="1" type="ORF">RRG08_016512</name>
</gene>
<evidence type="ECO:0000313" key="2">
    <source>
        <dbReference type="Proteomes" id="UP001283361"/>
    </source>
</evidence>
<proteinExistence type="predicted"/>